<feature type="transmembrane region" description="Helical" evidence="1">
    <location>
        <begin position="431"/>
        <end position="453"/>
    </location>
</feature>
<keyword evidence="1" id="KW-0472">Membrane</keyword>
<proteinExistence type="predicted"/>
<organism evidence="2 3">
    <name type="scientific">Tritrichomonas foetus</name>
    <dbReference type="NCBI Taxonomy" id="1144522"/>
    <lineage>
        <taxon>Eukaryota</taxon>
        <taxon>Metamonada</taxon>
        <taxon>Parabasalia</taxon>
        <taxon>Tritrichomonadida</taxon>
        <taxon>Tritrichomonadidae</taxon>
        <taxon>Tritrichomonas</taxon>
    </lineage>
</organism>
<keyword evidence="3" id="KW-1185">Reference proteome</keyword>
<evidence type="ECO:0008006" key="4">
    <source>
        <dbReference type="Google" id="ProtNLM"/>
    </source>
</evidence>
<dbReference type="PANTHER" id="PTHR12127">
    <property type="entry name" value="MUCOLIPIN"/>
    <property type="match status" value="1"/>
</dbReference>
<dbReference type="AlphaFoldDB" id="A0A1J4K5I7"/>
<dbReference type="GO" id="GO:0072345">
    <property type="term" value="F:NAADP-sensitive calcium-release channel activity"/>
    <property type="evidence" value="ECO:0007669"/>
    <property type="project" value="TreeGrafter"/>
</dbReference>
<dbReference type="EMBL" id="MLAK01000731">
    <property type="protein sequence ID" value="OHT06258.1"/>
    <property type="molecule type" value="Genomic_DNA"/>
</dbReference>
<dbReference type="VEuPathDB" id="TrichDB:TRFO_25744"/>
<feature type="transmembrane region" description="Helical" evidence="1">
    <location>
        <begin position="47"/>
        <end position="67"/>
    </location>
</feature>
<feature type="transmembrane region" description="Helical" evidence="1">
    <location>
        <begin position="326"/>
        <end position="344"/>
    </location>
</feature>
<feature type="transmembrane region" description="Helical" evidence="1">
    <location>
        <begin position="241"/>
        <end position="261"/>
    </location>
</feature>
<protein>
    <recommendedName>
        <fullName evidence="4">Polycystin cation channel PKD1/PKD2 domain-containing protein</fullName>
    </recommendedName>
</protein>
<comment type="caution">
    <text evidence="2">The sequence shown here is derived from an EMBL/GenBank/DDBJ whole genome shotgun (WGS) entry which is preliminary data.</text>
</comment>
<feature type="transmembrane region" description="Helical" evidence="1">
    <location>
        <begin position="293"/>
        <end position="314"/>
    </location>
</feature>
<dbReference type="GO" id="GO:0016020">
    <property type="term" value="C:membrane"/>
    <property type="evidence" value="ECO:0007669"/>
    <property type="project" value="TreeGrafter"/>
</dbReference>
<dbReference type="PANTHER" id="PTHR12127:SF7">
    <property type="entry name" value="SD02261P"/>
    <property type="match status" value="1"/>
</dbReference>
<gene>
    <name evidence="2" type="ORF">TRFO_25744</name>
</gene>
<sequence>MIISTIIDSVGQHHLEDIHPVVSYHGKNRNETKPHHAFRNWSKYFQLPWFCFLDIAIFLLYLLFAFFHESSAISFSLDMAQAINKFFVKDINLKEPPIGIPVGNGQIFYVDDFLTTVNLVSERLISFPETFPILNPMLLSHFVELTIITHNKTHIKYSIPIKEINHTNDYVLPHLHDFSLITLSMTYHVMFASEIQDSRMNLRIISSFQHDDRTDTIFFKISHNRFQEKFKINADMLLRTFDYSLPFLIIFLNFITILITIHNTRLLVIYTRKKAIKNGLKANEIFWKKYDKWNIFSLITHISSISTSIVYIFIGQDIEEELPTILYFLSFATCCHSILLIRYLKLRESTMLIITVLYKSLIELLQFLLGCFPIFLGFWVFAICFWGHLSEHFSSPLQCASYLFCVMHGDSILGFYNSLIIQNDYSPYFGFFYGSLWVAFGLLLMFNVTISIVSDVLDKENEKLIESPNIINPEINMLTSDLTLITHRVHT</sequence>
<name>A0A1J4K5I7_9EUKA</name>
<evidence type="ECO:0000313" key="2">
    <source>
        <dbReference type="EMBL" id="OHT06258.1"/>
    </source>
</evidence>
<reference evidence="2" key="1">
    <citation type="submission" date="2016-10" db="EMBL/GenBank/DDBJ databases">
        <authorList>
            <person name="Benchimol M."/>
            <person name="Almeida L.G."/>
            <person name="Vasconcelos A.T."/>
            <person name="Perreira-Neves A."/>
            <person name="Rosa I.A."/>
            <person name="Tasca T."/>
            <person name="Bogo M.R."/>
            <person name="de Souza W."/>
        </authorList>
    </citation>
    <scope>NUCLEOTIDE SEQUENCE [LARGE SCALE GENOMIC DNA]</scope>
    <source>
        <strain evidence="2">K</strain>
    </source>
</reference>
<dbReference type="RefSeq" id="XP_068359394.1">
    <property type="nucleotide sequence ID" value="XM_068504546.1"/>
</dbReference>
<accession>A0A1J4K5I7</accession>
<dbReference type="OrthoDB" id="10264954at2759"/>
<feature type="transmembrane region" description="Helical" evidence="1">
    <location>
        <begin position="399"/>
        <end position="419"/>
    </location>
</feature>
<evidence type="ECO:0000256" key="1">
    <source>
        <dbReference type="SAM" id="Phobius"/>
    </source>
</evidence>
<evidence type="ECO:0000313" key="3">
    <source>
        <dbReference type="Proteomes" id="UP000179807"/>
    </source>
</evidence>
<keyword evidence="1" id="KW-1133">Transmembrane helix</keyword>
<dbReference type="InterPro" id="IPR039031">
    <property type="entry name" value="Mucolipin"/>
</dbReference>
<dbReference type="GeneID" id="94839250"/>
<feature type="transmembrane region" description="Helical" evidence="1">
    <location>
        <begin position="364"/>
        <end position="387"/>
    </location>
</feature>
<dbReference type="Proteomes" id="UP000179807">
    <property type="component" value="Unassembled WGS sequence"/>
</dbReference>
<keyword evidence="1" id="KW-0812">Transmembrane</keyword>